<reference evidence="1" key="1">
    <citation type="submission" date="2023-06" db="EMBL/GenBank/DDBJ databases">
        <authorList>
            <person name="Delattre M."/>
        </authorList>
    </citation>
    <scope>NUCLEOTIDE SEQUENCE</scope>
    <source>
        <strain evidence="1">AF72</strain>
    </source>
</reference>
<dbReference type="AlphaFoldDB" id="A0AA36CZK3"/>
<comment type="caution">
    <text evidence="1">The sequence shown here is derived from an EMBL/GenBank/DDBJ whole genome shotgun (WGS) entry which is preliminary data.</text>
</comment>
<protein>
    <submittedName>
        <fullName evidence="1">Uncharacterized protein</fullName>
    </submittedName>
</protein>
<feature type="non-terminal residue" evidence="1">
    <location>
        <position position="1"/>
    </location>
</feature>
<evidence type="ECO:0000313" key="1">
    <source>
        <dbReference type="EMBL" id="CAJ0576762.1"/>
    </source>
</evidence>
<keyword evidence="2" id="KW-1185">Reference proteome</keyword>
<gene>
    <name evidence="1" type="ORF">MSPICULIGERA_LOCUS15049</name>
</gene>
<dbReference type="EMBL" id="CATQJA010002645">
    <property type="protein sequence ID" value="CAJ0576762.1"/>
    <property type="molecule type" value="Genomic_DNA"/>
</dbReference>
<sequence length="70" mass="7902">MMTMCLSHYLPHSNTKSFATPSLLPPSLVGASSLEFDPPAPLIEFDLQLMLLCRVPQRRTSERRQDSRGE</sequence>
<proteinExistence type="predicted"/>
<evidence type="ECO:0000313" key="2">
    <source>
        <dbReference type="Proteomes" id="UP001177023"/>
    </source>
</evidence>
<organism evidence="1 2">
    <name type="scientific">Mesorhabditis spiculigera</name>
    <dbReference type="NCBI Taxonomy" id="96644"/>
    <lineage>
        <taxon>Eukaryota</taxon>
        <taxon>Metazoa</taxon>
        <taxon>Ecdysozoa</taxon>
        <taxon>Nematoda</taxon>
        <taxon>Chromadorea</taxon>
        <taxon>Rhabditida</taxon>
        <taxon>Rhabditina</taxon>
        <taxon>Rhabditomorpha</taxon>
        <taxon>Rhabditoidea</taxon>
        <taxon>Rhabditidae</taxon>
        <taxon>Mesorhabditinae</taxon>
        <taxon>Mesorhabditis</taxon>
    </lineage>
</organism>
<name>A0AA36CZK3_9BILA</name>
<dbReference type="Proteomes" id="UP001177023">
    <property type="component" value="Unassembled WGS sequence"/>
</dbReference>
<accession>A0AA36CZK3</accession>